<dbReference type="STRING" id="550540.Fbal_3662"/>
<evidence type="ECO:0000313" key="2">
    <source>
        <dbReference type="EMBL" id="ADN77858.1"/>
    </source>
</evidence>
<dbReference type="GeneID" id="67183866"/>
<dbReference type="EMBL" id="CP002209">
    <property type="protein sequence ID" value="ADN77858.1"/>
    <property type="molecule type" value="Genomic_DNA"/>
</dbReference>
<accession>E1SQ87</accession>
<dbReference type="InterPro" id="IPR029787">
    <property type="entry name" value="Nucleotide_cyclase"/>
</dbReference>
<evidence type="ECO:0000259" key="1">
    <source>
        <dbReference type="PROSITE" id="PS50887"/>
    </source>
</evidence>
<reference evidence="2 3" key="1">
    <citation type="journal article" date="2010" name="Stand. Genomic Sci.">
        <title>Complete genome sequence of Ferrimonas balearica type strain (PAT).</title>
        <authorList>
            <person name="Nolan M."/>
            <person name="Sikorski J."/>
            <person name="Davenport K."/>
            <person name="Lucas S."/>
            <person name="Glavina Del Rio T."/>
            <person name="Tice H."/>
            <person name="Cheng J."/>
            <person name="Goodwin L."/>
            <person name="Pitluck S."/>
            <person name="Liolios K."/>
            <person name="Ivanova N."/>
            <person name="Mavromatis K."/>
            <person name="Ovchinnikova G."/>
            <person name="Pati A."/>
            <person name="Chen A."/>
            <person name="Palaniappan K."/>
            <person name="Land M."/>
            <person name="Hauser L."/>
            <person name="Chang Y."/>
            <person name="Jeffries C."/>
            <person name="Tapia R."/>
            <person name="Brettin T."/>
            <person name="Detter J."/>
            <person name="Han C."/>
            <person name="Yasawong M."/>
            <person name="Rohde M."/>
            <person name="Tindall B."/>
            <person name="Goker M."/>
            <person name="Woyke T."/>
            <person name="Bristow J."/>
            <person name="Eisen J."/>
            <person name="Markowitz V."/>
            <person name="Hugenholtz P."/>
            <person name="Kyrpides N."/>
            <person name="Klenk H."/>
            <person name="Lapidus A."/>
        </authorList>
    </citation>
    <scope>NUCLEOTIDE SEQUENCE [LARGE SCALE GENOMIC DNA]</scope>
    <source>
        <strain evidence="3">DSM 9799 / CCM 4581 / KCTC 23876 / PAT</strain>
    </source>
</reference>
<protein>
    <submittedName>
        <fullName evidence="2">Diguanylate cyclase with GAF sensor</fullName>
    </submittedName>
</protein>
<proteinExistence type="predicted"/>
<dbReference type="SUPFAM" id="SSF55781">
    <property type="entry name" value="GAF domain-like"/>
    <property type="match status" value="1"/>
</dbReference>
<dbReference type="SMART" id="SM00065">
    <property type="entry name" value="GAF"/>
    <property type="match status" value="1"/>
</dbReference>
<dbReference type="PANTHER" id="PTHR43102">
    <property type="entry name" value="SLR1143 PROTEIN"/>
    <property type="match status" value="1"/>
</dbReference>
<dbReference type="KEGG" id="fbl:Fbal_3662"/>
<dbReference type="Proteomes" id="UP000006683">
    <property type="component" value="Chromosome"/>
</dbReference>
<dbReference type="AlphaFoldDB" id="E1SQ87"/>
<dbReference type="eggNOG" id="COG2203">
    <property type="taxonomic scope" value="Bacteria"/>
</dbReference>
<dbReference type="InterPro" id="IPR000160">
    <property type="entry name" value="GGDEF_dom"/>
</dbReference>
<dbReference type="SMART" id="SM00267">
    <property type="entry name" value="GGDEF"/>
    <property type="match status" value="1"/>
</dbReference>
<dbReference type="InterPro" id="IPR043128">
    <property type="entry name" value="Rev_trsase/Diguanyl_cyclase"/>
</dbReference>
<dbReference type="SUPFAM" id="SSF55073">
    <property type="entry name" value="Nucleotide cyclase"/>
    <property type="match status" value="1"/>
</dbReference>
<sequence>MIVPAWPLDEAQRLASLRGLHLLDTPIEERFDRLTRLAQRLFDTPIAIISLVDEHRQWFKSRIGVDVTQTPRAISFCGHVILDDGLFEVSDALNDPRFVDNPMVTGEPYIRFYAACPLTSLDGQRIGAFCIKDTRPRTLSKSERQALWDLARITEREINVTELATRDELTGLSNRRGFMMMAEHALTLCASRDKSAMLAYLDLNSFKAINDELGHAEGDVALKLMAQAMQETFRVNDLTARLGGDEFVVMFPRSRPQAAEALLKRLRIRLHQLCQDKPYEIEFACGTVTWDPEQPTTLDQLLAQADRLMYQNKADMGAQEMVPSEPA</sequence>
<dbReference type="Gene3D" id="3.30.70.270">
    <property type="match status" value="1"/>
</dbReference>
<dbReference type="HOGENOM" id="CLU_000445_11_32_6"/>
<feature type="domain" description="GGDEF" evidence="1">
    <location>
        <begin position="194"/>
        <end position="326"/>
    </location>
</feature>
<dbReference type="InterPro" id="IPR003018">
    <property type="entry name" value="GAF"/>
</dbReference>
<dbReference type="Pfam" id="PF00990">
    <property type="entry name" value="GGDEF"/>
    <property type="match status" value="1"/>
</dbReference>
<dbReference type="PANTHER" id="PTHR43102:SF2">
    <property type="entry name" value="GAF DOMAIN-CONTAINING PROTEIN"/>
    <property type="match status" value="1"/>
</dbReference>
<dbReference type="OrthoDB" id="9812358at2"/>
<dbReference type="eggNOG" id="COG2199">
    <property type="taxonomic scope" value="Bacteria"/>
</dbReference>
<dbReference type="NCBIfam" id="TIGR00254">
    <property type="entry name" value="GGDEF"/>
    <property type="match status" value="1"/>
</dbReference>
<organism evidence="2 3">
    <name type="scientific">Ferrimonas balearica (strain DSM 9799 / CCM 4581 / KCTC 23876 / PAT)</name>
    <dbReference type="NCBI Taxonomy" id="550540"/>
    <lineage>
        <taxon>Bacteria</taxon>
        <taxon>Pseudomonadati</taxon>
        <taxon>Pseudomonadota</taxon>
        <taxon>Gammaproteobacteria</taxon>
        <taxon>Alteromonadales</taxon>
        <taxon>Ferrimonadaceae</taxon>
        <taxon>Ferrimonas</taxon>
    </lineage>
</organism>
<dbReference type="CDD" id="cd01949">
    <property type="entry name" value="GGDEF"/>
    <property type="match status" value="1"/>
</dbReference>
<name>E1SQ87_FERBD</name>
<dbReference type="RefSeq" id="WP_013347163.1">
    <property type="nucleotide sequence ID" value="NC_014541.1"/>
</dbReference>
<dbReference type="Gene3D" id="3.30.450.40">
    <property type="match status" value="1"/>
</dbReference>
<dbReference type="InterPro" id="IPR029016">
    <property type="entry name" value="GAF-like_dom_sf"/>
</dbReference>
<dbReference type="PROSITE" id="PS50887">
    <property type="entry name" value="GGDEF"/>
    <property type="match status" value="1"/>
</dbReference>
<keyword evidence="3" id="KW-1185">Reference proteome</keyword>
<evidence type="ECO:0000313" key="3">
    <source>
        <dbReference type="Proteomes" id="UP000006683"/>
    </source>
</evidence>
<gene>
    <name evidence="2" type="ordered locus">Fbal_3662</name>
</gene>
<dbReference type="Pfam" id="PF01590">
    <property type="entry name" value="GAF"/>
    <property type="match status" value="1"/>
</dbReference>